<evidence type="ECO:0000256" key="6">
    <source>
        <dbReference type="ARBA" id="ARBA00025844"/>
    </source>
</evidence>
<dbReference type="InterPro" id="IPR047866">
    <property type="entry name" value="Ribosomal_uS5_arc"/>
</dbReference>
<dbReference type="InterPro" id="IPR005324">
    <property type="entry name" value="Ribosomal_uS5_C"/>
</dbReference>
<dbReference type="SUPFAM" id="SSF54768">
    <property type="entry name" value="dsRNA-binding domain-like"/>
    <property type="match status" value="1"/>
</dbReference>
<evidence type="ECO:0000256" key="2">
    <source>
        <dbReference type="ARBA" id="ARBA00022730"/>
    </source>
</evidence>
<dbReference type="AlphaFoldDB" id="A0A8J8TD29"/>
<name>A0A8J8TD29_9ARCH</name>
<dbReference type="NCBIfam" id="TIGR01020">
    <property type="entry name" value="uS5_euk_arch"/>
    <property type="match status" value="1"/>
</dbReference>
<comment type="function">
    <text evidence="8">With S4 and S12 plays an important role in translational accuracy.</text>
</comment>
<comment type="subunit">
    <text evidence="6 8">Part of the 30S ribosomal subunit. Contacts protein S4.</text>
</comment>
<dbReference type="RefSeq" id="WP_020448359.1">
    <property type="nucleotide sequence ID" value="NZ_CAYAXV010000002.1"/>
</dbReference>
<evidence type="ECO:0000256" key="7">
    <source>
        <dbReference type="ARBA" id="ARBA00035255"/>
    </source>
</evidence>
<evidence type="ECO:0000259" key="10">
    <source>
        <dbReference type="PROSITE" id="PS50881"/>
    </source>
</evidence>
<evidence type="ECO:0000256" key="4">
    <source>
        <dbReference type="ARBA" id="ARBA00022980"/>
    </source>
</evidence>
<gene>
    <name evidence="8" type="primary">rps5</name>
    <name evidence="11" type="ORF">A3207_04630</name>
</gene>
<comment type="caution">
    <text evidence="11">The sequence shown here is derived from an EMBL/GenBank/DDBJ whole genome shotgun (WGS) entry which is preliminary data.</text>
</comment>
<evidence type="ECO:0000313" key="11">
    <source>
        <dbReference type="EMBL" id="TQS81164.1"/>
    </source>
</evidence>
<keyword evidence="3 8" id="KW-0694">RNA-binding</keyword>
<dbReference type="Gene3D" id="3.30.160.20">
    <property type="match status" value="1"/>
</dbReference>
<dbReference type="GeneID" id="41322882"/>
<dbReference type="PROSITE" id="PS50881">
    <property type="entry name" value="S5_DSRBD"/>
    <property type="match status" value="1"/>
</dbReference>
<dbReference type="InterPro" id="IPR005711">
    <property type="entry name" value="Ribosomal_uS5_euk/arc"/>
</dbReference>
<dbReference type="InterPro" id="IPR020568">
    <property type="entry name" value="Ribosomal_Su5_D2-typ_SF"/>
</dbReference>
<evidence type="ECO:0000256" key="3">
    <source>
        <dbReference type="ARBA" id="ARBA00022884"/>
    </source>
</evidence>
<dbReference type="PANTHER" id="PTHR13718:SF4">
    <property type="entry name" value="40S RIBOSOMAL PROTEIN S2"/>
    <property type="match status" value="1"/>
</dbReference>
<organism evidence="11 12">
    <name type="scientific">Candidatus Methanomassiliicoccus intestinalis</name>
    <dbReference type="NCBI Taxonomy" id="1406512"/>
    <lineage>
        <taxon>Archaea</taxon>
        <taxon>Methanobacteriati</taxon>
        <taxon>Thermoplasmatota</taxon>
        <taxon>Thermoplasmata</taxon>
        <taxon>Methanomassiliicoccales</taxon>
        <taxon>Methanomassiliicoccaceae</taxon>
        <taxon>Methanomassiliicoccus</taxon>
    </lineage>
</organism>
<evidence type="ECO:0000256" key="9">
    <source>
        <dbReference type="RuleBase" id="RU003823"/>
    </source>
</evidence>
<dbReference type="GO" id="GO:0006412">
    <property type="term" value="P:translation"/>
    <property type="evidence" value="ECO:0007669"/>
    <property type="project" value="UniProtKB-UniRule"/>
</dbReference>
<dbReference type="Pfam" id="PF00333">
    <property type="entry name" value="Ribosomal_S5"/>
    <property type="match status" value="1"/>
</dbReference>
<dbReference type="GO" id="GO:0022627">
    <property type="term" value="C:cytosolic small ribosomal subunit"/>
    <property type="evidence" value="ECO:0007669"/>
    <property type="project" value="TreeGrafter"/>
</dbReference>
<dbReference type="GO" id="GO:0003735">
    <property type="term" value="F:structural constituent of ribosome"/>
    <property type="evidence" value="ECO:0007669"/>
    <property type="project" value="UniProtKB-UniRule"/>
</dbReference>
<dbReference type="GO" id="GO:0019843">
    <property type="term" value="F:rRNA binding"/>
    <property type="evidence" value="ECO:0007669"/>
    <property type="project" value="UniProtKB-UniRule"/>
</dbReference>
<reference evidence="11" key="1">
    <citation type="submission" date="2016-03" db="EMBL/GenBank/DDBJ databases">
        <authorList>
            <person name="Borrel G."/>
            <person name="Mccann A."/>
            <person name="O'Toole P.W."/>
        </authorList>
    </citation>
    <scope>NUCLEOTIDE SEQUENCE</scope>
    <source>
        <strain evidence="11">183</strain>
    </source>
</reference>
<dbReference type="InterPro" id="IPR000851">
    <property type="entry name" value="Ribosomal_uS5"/>
</dbReference>
<dbReference type="FunFam" id="3.30.230.10:FF:000004">
    <property type="entry name" value="40S ribosomal protein S2"/>
    <property type="match status" value="1"/>
</dbReference>
<dbReference type="InterPro" id="IPR013810">
    <property type="entry name" value="Ribosomal_uS5_N"/>
</dbReference>
<feature type="domain" description="S5 DRBM" evidence="10">
    <location>
        <begin position="45"/>
        <end position="108"/>
    </location>
</feature>
<dbReference type="OMA" id="GIKDVWT"/>
<keyword evidence="4 8" id="KW-0689">Ribosomal protein</keyword>
<dbReference type="HAMAP" id="MF_01307_A">
    <property type="entry name" value="Ribosomal_uS5_A"/>
    <property type="match status" value="1"/>
</dbReference>
<dbReference type="InterPro" id="IPR014721">
    <property type="entry name" value="Ribsml_uS5_D2-typ_fold_subgr"/>
</dbReference>
<sequence length="229" mass="24514">MAEWTPKTRLGKMVFSGEVTTMSQALATKLPLREPEIVDALIPDLKDEVLDLNMVQRMTDSGRRVKFAVTCVVGNGDGFVGIGRAKGKEVGPTIRKAIDNAKLNVIEIKRGCGSWECACGSAHSLPFTVSGKSGSVEVTFKPAPRGIGLAVGDVAKSILHLAGVKDSWGFARGHTKTTVNYALAVFDALKRTSEIRVSETQEKALKIISGPAQIHQDVISAEDLQERGA</sequence>
<protein>
    <recommendedName>
        <fullName evidence="7 8">Small ribosomal subunit protein uS5</fullName>
    </recommendedName>
</protein>
<evidence type="ECO:0000256" key="5">
    <source>
        <dbReference type="ARBA" id="ARBA00023274"/>
    </source>
</evidence>
<dbReference type="Proteomes" id="UP000752814">
    <property type="component" value="Unassembled WGS sequence"/>
</dbReference>
<dbReference type="NCBIfam" id="NF003125">
    <property type="entry name" value="PRK04044.1"/>
    <property type="match status" value="1"/>
</dbReference>
<evidence type="ECO:0000313" key="12">
    <source>
        <dbReference type="Proteomes" id="UP000752814"/>
    </source>
</evidence>
<proteinExistence type="inferred from homology"/>
<dbReference type="SUPFAM" id="SSF54211">
    <property type="entry name" value="Ribosomal protein S5 domain 2-like"/>
    <property type="match status" value="1"/>
</dbReference>
<keyword evidence="2 8" id="KW-0699">rRNA-binding</keyword>
<dbReference type="PANTHER" id="PTHR13718">
    <property type="entry name" value="RIBOSOMAL S SUBUNIT"/>
    <property type="match status" value="1"/>
</dbReference>
<comment type="similarity">
    <text evidence="1 8 9">Belongs to the universal ribosomal protein uS5 family.</text>
</comment>
<dbReference type="Pfam" id="PF03719">
    <property type="entry name" value="Ribosomal_S5_C"/>
    <property type="match status" value="1"/>
</dbReference>
<dbReference type="Gene3D" id="3.30.230.10">
    <property type="match status" value="1"/>
</dbReference>
<keyword evidence="5 8" id="KW-0687">Ribonucleoprotein</keyword>
<evidence type="ECO:0000256" key="8">
    <source>
        <dbReference type="HAMAP-Rule" id="MF_01307"/>
    </source>
</evidence>
<dbReference type="EMBL" id="LVVT01000024">
    <property type="protein sequence ID" value="TQS81164.1"/>
    <property type="molecule type" value="Genomic_DNA"/>
</dbReference>
<evidence type="ECO:0000256" key="1">
    <source>
        <dbReference type="ARBA" id="ARBA00008945"/>
    </source>
</evidence>
<comment type="domain">
    <text evidence="8">The N-terminal domain interacts with the head of the 30S subunit; the C-terminal domain interacts with the body and contacts protein S4. The interaction surface between S4 and S5 is involved in control of translational fidelity.</text>
</comment>
<accession>A0A8J8TD29</accession>